<evidence type="ECO:0000256" key="5">
    <source>
        <dbReference type="ARBA" id="ARBA00022801"/>
    </source>
</evidence>
<comment type="subunit">
    <text evidence="3">Homodimer.</text>
</comment>
<evidence type="ECO:0000256" key="7">
    <source>
        <dbReference type="PIRSR" id="PIRSR001235-1"/>
    </source>
</evidence>
<dbReference type="InterPro" id="IPR002933">
    <property type="entry name" value="Peptidase_M20"/>
</dbReference>
<dbReference type="Gene3D" id="3.30.70.360">
    <property type="match status" value="1"/>
</dbReference>
<comment type="similarity">
    <text evidence="2">Belongs to the peptidase M20 family.</text>
</comment>
<feature type="binding site" evidence="7">
    <location>
        <position position="96"/>
    </location>
    <ligand>
        <name>Zn(2+)</name>
        <dbReference type="ChEBI" id="CHEBI:29105"/>
        <label>2</label>
    </ligand>
</feature>
<keyword evidence="7" id="KW-0862">Zinc</keyword>
<dbReference type="RefSeq" id="WP_127887808.1">
    <property type="nucleotide sequence ID" value="NZ_CP028137.1"/>
</dbReference>
<feature type="binding site" evidence="7">
    <location>
        <position position="85"/>
    </location>
    <ligand>
        <name>Zn(2+)</name>
        <dbReference type="ChEBI" id="CHEBI:29105"/>
        <label>1</label>
    </ligand>
</feature>
<sequence>MTAEVAFPDVARLTRDLDEISGLVDTSRPGWSRVAMTEVDTDSRHWVAERMRAAGLEVRIDGIGNVIGTLAGTGAARRAIVIGSHTDTVDGGGRYDGIVGVMGAIEVARLLQESGIRLHHDLRVVDFYNEEANRFELSCLGSRALAGSLTAEHLSATDETGRTLGAALEAAGWADPLTGTRWSSDEVLGFLELHIEQGPILEREGLPLGVVTSIAGISRFRTLFTGRRDHAGTMPMSLRHDAGCAAAGVVLAVERIASTAAQAVGTVGSVTFTPEATSVITESALVTAEFRSPDLDWFTLAREEIAEITAIEAGKRGLRHEVTWLPWERPTAIDPRLAGSIGRSIDRLGHPAAQLYSGAGHDGVQMARLGPIGMIFIPSRDGRSHCPEEFTETTDIALGVHALAQSVVTLDKEGLA</sequence>
<dbReference type="GO" id="GO:0016813">
    <property type="term" value="F:hydrolase activity, acting on carbon-nitrogen (but not peptide) bonds, in linear amidines"/>
    <property type="evidence" value="ECO:0007669"/>
    <property type="project" value="InterPro"/>
</dbReference>
<keyword evidence="5 8" id="KW-0378">Hydrolase</keyword>
<feature type="binding site" evidence="7">
    <location>
        <position position="96"/>
    </location>
    <ligand>
        <name>Zn(2+)</name>
        <dbReference type="ChEBI" id="CHEBI:29105"/>
        <label>1</label>
    </ligand>
</feature>
<comment type="cofactor">
    <cofactor evidence="7">
        <name>Zn(2+)</name>
        <dbReference type="ChEBI" id="CHEBI:29105"/>
    </cofactor>
    <text evidence="7">Binds 2 Zn(2+) ions per subunit.</text>
</comment>
<gene>
    <name evidence="8" type="ORF">C1I64_15420</name>
</gene>
<accession>A0A3T0T3V8</accession>
<organism evidence="8 9">
    <name type="scientific">Rathayibacter festucae DSM 15932</name>
    <dbReference type="NCBI Taxonomy" id="1328866"/>
    <lineage>
        <taxon>Bacteria</taxon>
        <taxon>Bacillati</taxon>
        <taxon>Actinomycetota</taxon>
        <taxon>Actinomycetes</taxon>
        <taxon>Micrococcales</taxon>
        <taxon>Microbacteriaceae</taxon>
        <taxon>Rathayibacter</taxon>
    </lineage>
</organism>
<dbReference type="PANTHER" id="PTHR32494">
    <property type="entry name" value="ALLANTOATE DEIMINASE-RELATED"/>
    <property type="match status" value="1"/>
</dbReference>
<feature type="binding site" evidence="7">
    <location>
        <position position="131"/>
    </location>
    <ligand>
        <name>Zn(2+)</name>
        <dbReference type="ChEBI" id="CHEBI:29105"/>
        <label>2</label>
    </ligand>
</feature>
<dbReference type="PIRSF" id="PIRSF001235">
    <property type="entry name" value="Amidase_carbamoylase"/>
    <property type="match status" value="1"/>
</dbReference>
<evidence type="ECO:0000256" key="6">
    <source>
        <dbReference type="ARBA" id="ARBA00023211"/>
    </source>
</evidence>
<dbReference type="SUPFAM" id="SSF55031">
    <property type="entry name" value="Bacterial exopeptidase dimerisation domain"/>
    <property type="match status" value="1"/>
</dbReference>
<protein>
    <submittedName>
        <fullName evidence="8">Zn-dependent hydrolase</fullName>
    </submittedName>
</protein>
<evidence type="ECO:0000256" key="3">
    <source>
        <dbReference type="ARBA" id="ARBA00011738"/>
    </source>
</evidence>
<keyword evidence="4 7" id="KW-0479">Metal-binding</keyword>
<dbReference type="SUPFAM" id="SSF53187">
    <property type="entry name" value="Zn-dependent exopeptidases"/>
    <property type="match status" value="1"/>
</dbReference>
<feature type="binding site" evidence="7">
    <location>
        <position position="194"/>
    </location>
    <ligand>
        <name>Zn(2+)</name>
        <dbReference type="ChEBI" id="CHEBI:29105"/>
        <label>1</label>
    </ligand>
</feature>
<dbReference type="NCBIfam" id="TIGR01879">
    <property type="entry name" value="hydantase"/>
    <property type="match status" value="1"/>
</dbReference>
<reference evidence="8 9" key="1">
    <citation type="submission" date="2018-03" db="EMBL/GenBank/DDBJ databases">
        <title>Bacteriophage NCPPB3778 and a type I-E CRISPR drive the evolution of the US Biological Select Agent, Rathayibacter toxicus.</title>
        <authorList>
            <person name="Davis E.W.II."/>
            <person name="Tabima J.F."/>
            <person name="Weisberg A.J."/>
            <person name="Dantas Lopes L."/>
            <person name="Wiseman M.S."/>
            <person name="Wiseman M.S."/>
            <person name="Pupko T."/>
            <person name="Belcher M.S."/>
            <person name="Sechler A.J."/>
            <person name="Tancos M.A."/>
            <person name="Schroeder B.K."/>
            <person name="Murray T.D."/>
            <person name="Luster D.G."/>
            <person name="Schneider W.L."/>
            <person name="Rogers E."/>
            <person name="Andreote F.D."/>
            <person name="Grunwald N.J."/>
            <person name="Putnam M.L."/>
            <person name="Chang J.H."/>
        </authorList>
    </citation>
    <scope>NUCLEOTIDE SEQUENCE [LARGE SCALE GENOMIC DNA]</scope>
    <source>
        <strain evidence="8 9">DSM 15932</strain>
    </source>
</reference>
<comment type="cofactor">
    <cofactor evidence="1">
        <name>Mn(2+)</name>
        <dbReference type="ChEBI" id="CHEBI:29035"/>
    </cofactor>
</comment>
<feature type="binding site" evidence="7">
    <location>
        <position position="385"/>
    </location>
    <ligand>
        <name>Zn(2+)</name>
        <dbReference type="ChEBI" id="CHEBI:29105"/>
        <label>2</label>
    </ligand>
</feature>
<dbReference type="PANTHER" id="PTHR32494:SF19">
    <property type="entry name" value="ALLANTOATE DEIMINASE-RELATED"/>
    <property type="match status" value="1"/>
</dbReference>
<dbReference type="GO" id="GO:0046872">
    <property type="term" value="F:metal ion binding"/>
    <property type="evidence" value="ECO:0007669"/>
    <property type="project" value="UniProtKB-KW"/>
</dbReference>
<name>A0A3T0T3V8_9MICO</name>
<proteinExistence type="inferred from homology"/>
<dbReference type="Proteomes" id="UP000285317">
    <property type="component" value="Chromosome"/>
</dbReference>
<evidence type="ECO:0000313" key="8">
    <source>
        <dbReference type="EMBL" id="AZZ53283.1"/>
    </source>
</evidence>
<dbReference type="Pfam" id="PF01546">
    <property type="entry name" value="Peptidase_M20"/>
    <property type="match status" value="1"/>
</dbReference>
<dbReference type="CDD" id="cd03884">
    <property type="entry name" value="M20_bAS"/>
    <property type="match status" value="1"/>
</dbReference>
<dbReference type="InterPro" id="IPR010158">
    <property type="entry name" value="Amidase_Cbmase"/>
</dbReference>
<dbReference type="Gene3D" id="3.40.630.10">
    <property type="entry name" value="Zn peptidases"/>
    <property type="match status" value="1"/>
</dbReference>
<evidence type="ECO:0000313" key="9">
    <source>
        <dbReference type="Proteomes" id="UP000285317"/>
    </source>
</evidence>
<evidence type="ECO:0000256" key="1">
    <source>
        <dbReference type="ARBA" id="ARBA00001936"/>
    </source>
</evidence>
<keyword evidence="6" id="KW-0464">Manganese</keyword>
<evidence type="ECO:0000256" key="2">
    <source>
        <dbReference type="ARBA" id="ARBA00006153"/>
    </source>
</evidence>
<dbReference type="InterPro" id="IPR036264">
    <property type="entry name" value="Bact_exopeptidase_dim_dom"/>
</dbReference>
<evidence type="ECO:0000256" key="4">
    <source>
        <dbReference type="ARBA" id="ARBA00022723"/>
    </source>
</evidence>
<dbReference type="KEGG" id="rfs:C1I64_15420"/>
<dbReference type="AlphaFoldDB" id="A0A3T0T3V8"/>
<dbReference type="EMBL" id="CP028137">
    <property type="protein sequence ID" value="AZZ53283.1"/>
    <property type="molecule type" value="Genomic_DNA"/>
</dbReference>